<gene>
    <name evidence="3" type="primary">LOC106475241</name>
</gene>
<organism evidence="2 3">
    <name type="scientific">Limulus polyphemus</name>
    <name type="common">Atlantic horseshoe crab</name>
    <dbReference type="NCBI Taxonomy" id="6850"/>
    <lineage>
        <taxon>Eukaryota</taxon>
        <taxon>Metazoa</taxon>
        <taxon>Ecdysozoa</taxon>
        <taxon>Arthropoda</taxon>
        <taxon>Chelicerata</taxon>
        <taxon>Merostomata</taxon>
        <taxon>Xiphosura</taxon>
        <taxon>Limulidae</taxon>
        <taxon>Limulus</taxon>
    </lineage>
</organism>
<feature type="region of interest" description="Disordered" evidence="1">
    <location>
        <begin position="149"/>
        <end position="208"/>
    </location>
</feature>
<evidence type="ECO:0000313" key="3">
    <source>
        <dbReference type="RefSeq" id="XP_022235115.1"/>
    </source>
</evidence>
<dbReference type="GeneID" id="106475241"/>
<dbReference type="Proteomes" id="UP000694941">
    <property type="component" value="Unplaced"/>
</dbReference>
<name>A0ABM1RUR0_LIMPO</name>
<proteinExistence type="predicted"/>
<protein>
    <submittedName>
        <fullName evidence="3">Uncharacterized protein LOC106475241</fullName>
    </submittedName>
</protein>
<reference evidence="3" key="1">
    <citation type="submission" date="2025-08" db="UniProtKB">
        <authorList>
            <consortium name="RefSeq"/>
        </authorList>
    </citation>
    <scope>IDENTIFICATION</scope>
    <source>
        <tissue evidence="3">Muscle</tissue>
    </source>
</reference>
<evidence type="ECO:0000313" key="2">
    <source>
        <dbReference type="Proteomes" id="UP000694941"/>
    </source>
</evidence>
<keyword evidence="2" id="KW-1185">Reference proteome</keyword>
<accession>A0ABM1RUR0</accession>
<feature type="region of interest" description="Disordered" evidence="1">
    <location>
        <begin position="299"/>
        <end position="320"/>
    </location>
</feature>
<dbReference type="RefSeq" id="XP_022235115.1">
    <property type="nucleotide sequence ID" value="XM_022379407.1"/>
</dbReference>
<feature type="compositionally biased region" description="Polar residues" evidence="1">
    <location>
        <begin position="231"/>
        <end position="258"/>
    </location>
</feature>
<feature type="compositionally biased region" description="Low complexity" evidence="1">
    <location>
        <begin position="67"/>
        <end position="76"/>
    </location>
</feature>
<feature type="compositionally biased region" description="Polar residues" evidence="1">
    <location>
        <begin position="299"/>
        <end position="315"/>
    </location>
</feature>
<feature type="compositionally biased region" description="Basic and acidic residues" evidence="1">
    <location>
        <begin position="78"/>
        <end position="88"/>
    </location>
</feature>
<feature type="region of interest" description="Disordered" evidence="1">
    <location>
        <begin position="1"/>
        <end position="88"/>
    </location>
</feature>
<sequence>MNIYSNSLILAERRSNSVTTNSTPTHHKQKGIKSKEVSHKMGKKAKSLSPIPRDDGEEFDKEDEHSSSTSSTQKLSSSRRDEDLKSNVEIAKQVKDVQRDNRYCKTPQETEKSADVDANVKLNDFTPLLLKNDLKETIFQTNYHELADKNNQDSPSLAAVSHSSGIENKNGKKQQTEVENVPEFPVLDLTNPPRSMNREDESNEAFHSPLYMKETVVSRVTNKDVLEDNYPNKSNTSFEHPPTSQQEASSGHFQTGLDQNKKQKLLAKLTEIDKNYNPFSGSSTSAYSVRSREKLVVSGTASANQPTFLPSVQRSNSRRLSEGSATDISFGSYKPSFGFGTAFLSKPSSSIVSTDKSSDHLRNKKKAELMASLFSTESKIQPATHPTELSNKIKEHSFDDGYDKNLDDKRFNPTQYFKGHFSTGSSLSVPVLSVPPDTETKNFGKQLQASPISHSFKNTQHWNQNSDFLSSSKHLSLNHRTNISRISPNTEGLEELLM</sequence>
<evidence type="ECO:0000256" key="1">
    <source>
        <dbReference type="SAM" id="MobiDB-lite"/>
    </source>
</evidence>
<feature type="region of interest" description="Disordered" evidence="1">
    <location>
        <begin position="223"/>
        <end position="259"/>
    </location>
</feature>